<keyword evidence="3" id="KW-0479">Metal-binding</keyword>
<comment type="subcellular location">
    <subcellularLocation>
        <location evidence="1">Cell membrane</location>
        <topology evidence="1">Peripheral membrane protein</topology>
    </subcellularLocation>
</comment>
<dbReference type="SUPFAM" id="SSF57850">
    <property type="entry name" value="RING/U-box"/>
    <property type="match status" value="1"/>
</dbReference>
<feature type="coiled-coil region" evidence="8">
    <location>
        <begin position="398"/>
        <end position="425"/>
    </location>
</feature>
<evidence type="ECO:0000313" key="12">
    <source>
        <dbReference type="Proteomes" id="UP001152622"/>
    </source>
</evidence>
<dbReference type="FunFam" id="3.30.60.90:FF:000001">
    <property type="entry name" value="Dystrophin isoform 2"/>
    <property type="match status" value="1"/>
</dbReference>
<dbReference type="CDD" id="cd02334">
    <property type="entry name" value="ZZ_dystrophin"/>
    <property type="match status" value="1"/>
</dbReference>
<feature type="domain" description="ZZ-type" evidence="10">
    <location>
        <begin position="221"/>
        <end position="277"/>
    </location>
</feature>
<dbReference type="PROSITE" id="PS50135">
    <property type="entry name" value="ZF_ZZ_2"/>
    <property type="match status" value="1"/>
</dbReference>
<dbReference type="Pfam" id="PF00569">
    <property type="entry name" value="ZZ"/>
    <property type="match status" value="1"/>
</dbReference>
<keyword evidence="12" id="KW-1185">Reference proteome</keyword>
<dbReference type="GO" id="GO:0045202">
    <property type="term" value="C:synapse"/>
    <property type="evidence" value="ECO:0007669"/>
    <property type="project" value="GOC"/>
</dbReference>
<name>A0A9Q1ISK4_SYNKA</name>
<dbReference type="CDD" id="cd16248">
    <property type="entry name" value="EFh_DRP-2"/>
    <property type="match status" value="1"/>
</dbReference>
<dbReference type="OrthoDB" id="10057795at2759"/>
<evidence type="ECO:0000313" key="11">
    <source>
        <dbReference type="EMBL" id="KAJ8351177.1"/>
    </source>
</evidence>
<feature type="coiled-coil region" evidence="8">
    <location>
        <begin position="465"/>
        <end position="492"/>
    </location>
</feature>
<sequence>MTELYQALADLNNIKFSAYRTAMKLRRVQKALRLDVLTLGSVAAVFKEQDLQHSEHVMDVVEVIRALTGLYERMEEERSVLVNIPLCVDMCLNWLLNVYDSGRNGKVRVLSFKTGLVSLCKADVQEKYRYLFRQVSGPVGLTDQRHLSLLLHEAIQIPRQLGEVAAFGGSNVEPSVRSCFRMAPGKPAIEVSHFLEWMSLEPQSVVWLPVLHRVAAAESAKHQAKCSVCKQCPIKGFRYRSLKQFNVDICQTCFLTGRTTKSKKLHYPIMEYYTPTTSGEKMRDFAKTLKNKFRSKQYFSKHPQRGYLPVQSVLEAESMETPGSSPKLPHADTHSRIEHFASRLAEMENQNCSFFTDSLSPDESLDEDQYLLRRSSPALEQDPLTGQHILGNINCDNKDELQRTLARLENENRVLQGEYRRLQWKHEEAAASPQLSEGADGALASPAGHQDDELLAEARVLRQHKTRLETRMQILEDHNKQLESQLFRLRELLLQPKDDSETNESTPSSLSSPVSGSGHRGAQRSKETPDTEDAGDDVEGRDQQDTVLQLQEVIEQLRNVFPCEHGTPTLI</sequence>
<reference evidence="11" key="1">
    <citation type="journal article" date="2023" name="Science">
        <title>Genome structures resolve the early diversification of teleost fishes.</title>
        <authorList>
            <person name="Parey E."/>
            <person name="Louis A."/>
            <person name="Montfort J."/>
            <person name="Bouchez O."/>
            <person name="Roques C."/>
            <person name="Iampietro C."/>
            <person name="Lluch J."/>
            <person name="Castinel A."/>
            <person name="Donnadieu C."/>
            <person name="Desvignes T."/>
            <person name="Floi Bucao C."/>
            <person name="Jouanno E."/>
            <person name="Wen M."/>
            <person name="Mejri S."/>
            <person name="Dirks R."/>
            <person name="Jansen H."/>
            <person name="Henkel C."/>
            <person name="Chen W.J."/>
            <person name="Zahm M."/>
            <person name="Cabau C."/>
            <person name="Klopp C."/>
            <person name="Thompson A.W."/>
            <person name="Robinson-Rechavi M."/>
            <person name="Braasch I."/>
            <person name="Lecointre G."/>
            <person name="Bobe J."/>
            <person name="Postlethwait J.H."/>
            <person name="Berthelot C."/>
            <person name="Roest Crollius H."/>
            <person name="Guiguen Y."/>
        </authorList>
    </citation>
    <scope>NUCLEOTIDE SEQUENCE</scope>
    <source>
        <strain evidence="11">WJC10195</strain>
    </source>
</reference>
<feature type="compositionally biased region" description="Low complexity" evidence="9">
    <location>
        <begin position="503"/>
        <end position="517"/>
    </location>
</feature>
<dbReference type="GO" id="GO:0005886">
    <property type="term" value="C:plasma membrane"/>
    <property type="evidence" value="ECO:0007669"/>
    <property type="project" value="UniProtKB-SubCell"/>
</dbReference>
<dbReference type="SMART" id="SM00291">
    <property type="entry name" value="ZnF_ZZ"/>
    <property type="match status" value="1"/>
</dbReference>
<dbReference type="InterPro" id="IPR000433">
    <property type="entry name" value="Znf_ZZ"/>
</dbReference>
<dbReference type="InterPro" id="IPR050774">
    <property type="entry name" value="KCMF1/Dystrophin"/>
</dbReference>
<feature type="region of interest" description="Disordered" evidence="9">
    <location>
        <begin position="496"/>
        <end position="547"/>
    </location>
</feature>
<dbReference type="Gene3D" id="1.10.238.10">
    <property type="entry name" value="EF-hand"/>
    <property type="match status" value="2"/>
</dbReference>
<dbReference type="InterPro" id="IPR043145">
    <property type="entry name" value="Znf_ZZ_sf"/>
</dbReference>
<evidence type="ECO:0000256" key="8">
    <source>
        <dbReference type="SAM" id="Coils"/>
    </source>
</evidence>
<dbReference type="Pfam" id="PF09069">
    <property type="entry name" value="EF-hand_3"/>
    <property type="match status" value="1"/>
</dbReference>
<keyword evidence="5" id="KW-0862">Zinc</keyword>
<dbReference type="PANTHER" id="PTHR12268">
    <property type="entry name" value="E3 UBIQUITIN-PROTEIN LIGASE KCMF1"/>
    <property type="match status" value="1"/>
</dbReference>
<evidence type="ECO:0000256" key="7">
    <source>
        <dbReference type="PROSITE-ProRule" id="PRU00228"/>
    </source>
</evidence>
<evidence type="ECO:0000256" key="4">
    <source>
        <dbReference type="ARBA" id="ARBA00022771"/>
    </source>
</evidence>
<comment type="caution">
    <text evidence="11">The sequence shown here is derived from an EMBL/GenBank/DDBJ whole genome shotgun (WGS) entry which is preliminary data.</text>
</comment>
<evidence type="ECO:0000256" key="5">
    <source>
        <dbReference type="ARBA" id="ARBA00022833"/>
    </source>
</evidence>
<keyword evidence="6" id="KW-0472">Membrane</keyword>
<evidence type="ECO:0000256" key="3">
    <source>
        <dbReference type="ARBA" id="ARBA00022723"/>
    </source>
</evidence>
<evidence type="ECO:0000256" key="2">
    <source>
        <dbReference type="ARBA" id="ARBA00022475"/>
    </source>
</evidence>
<dbReference type="SUPFAM" id="SSF47473">
    <property type="entry name" value="EF-hand"/>
    <property type="match status" value="2"/>
</dbReference>
<keyword evidence="4 7" id="KW-0863">Zinc-finger</keyword>
<dbReference type="PROSITE" id="PS01357">
    <property type="entry name" value="ZF_ZZ_1"/>
    <property type="match status" value="1"/>
</dbReference>
<keyword evidence="8" id="KW-0175">Coiled coil</keyword>
<dbReference type="InterPro" id="IPR011992">
    <property type="entry name" value="EF-hand-dom_pair"/>
</dbReference>
<dbReference type="Gene3D" id="3.30.60.90">
    <property type="match status" value="1"/>
</dbReference>
<dbReference type="PANTHER" id="PTHR12268:SF16">
    <property type="entry name" value="DYSTROPHIN-RELATED PROTEIN 2"/>
    <property type="match status" value="1"/>
</dbReference>
<dbReference type="Pfam" id="PF09068">
    <property type="entry name" value="EF-hand_2"/>
    <property type="match status" value="1"/>
</dbReference>
<accession>A0A9Q1ISK4</accession>
<dbReference type="GO" id="GO:0099536">
    <property type="term" value="P:synaptic signaling"/>
    <property type="evidence" value="ECO:0007669"/>
    <property type="project" value="TreeGrafter"/>
</dbReference>
<proteinExistence type="predicted"/>
<gene>
    <name evidence="11" type="ORF">SKAU_G00226530</name>
</gene>
<protein>
    <recommendedName>
        <fullName evidence="10">ZZ-type domain-containing protein</fullName>
    </recommendedName>
</protein>
<dbReference type="GO" id="GO:0008270">
    <property type="term" value="F:zinc ion binding"/>
    <property type="evidence" value="ECO:0007669"/>
    <property type="project" value="UniProtKB-KW"/>
</dbReference>
<evidence type="ECO:0000256" key="1">
    <source>
        <dbReference type="ARBA" id="ARBA00004202"/>
    </source>
</evidence>
<evidence type="ECO:0000256" key="6">
    <source>
        <dbReference type="ARBA" id="ARBA00023136"/>
    </source>
</evidence>
<dbReference type="EMBL" id="JAINUF010000008">
    <property type="protein sequence ID" value="KAJ8351177.1"/>
    <property type="molecule type" value="Genomic_DNA"/>
</dbReference>
<organism evidence="11 12">
    <name type="scientific">Synaphobranchus kaupii</name>
    <name type="common">Kaup's arrowtooth eel</name>
    <dbReference type="NCBI Taxonomy" id="118154"/>
    <lineage>
        <taxon>Eukaryota</taxon>
        <taxon>Metazoa</taxon>
        <taxon>Chordata</taxon>
        <taxon>Craniata</taxon>
        <taxon>Vertebrata</taxon>
        <taxon>Euteleostomi</taxon>
        <taxon>Actinopterygii</taxon>
        <taxon>Neopterygii</taxon>
        <taxon>Teleostei</taxon>
        <taxon>Anguilliformes</taxon>
        <taxon>Synaphobranchidae</taxon>
        <taxon>Synaphobranchus</taxon>
    </lineage>
</organism>
<dbReference type="AlphaFoldDB" id="A0A9Q1ISK4"/>
<dbReference type="InterPro" id="IPR015154">
    <property type="entry name" value="EF-hand_dom_typ2"/>
</dbReference>
<evidence type="ECO:0000259" key="10">
    <source>
        <dbReference type="PROSITE" id="PS50135"/>
    </source>
</evidence>
<evidence type="ECO:0000256" key="9">
    <source>
        <dbReference type="SAM" id="MobiDB-lite"/>
    </source>
</evidence>
<dbReference type="Proteomes" id="UP001152622">
    <property type="component" value="Chromosome 8"/>
</dbReference>
<keyword evidence="2" id="KW-1003">Cell membrane</keyword>
<dbReference type="InterPro" id="IPR015153">
    <property type="entry name" value="EF-hand_dom_typ1"/>
</dbReference>